<feature type="transmembrane region" description="Helical" evidence="12">
    <location>
        <begin position="700"/>
        <end position="718"/>
    </location>
</feature>
<dbReference type="eggNOG" id="KOG0963">
    <property type="taxonomic scope" value="Eukaryota"/>
</dbReference>
<evidence type="ECO:0000256" key="2">
    <source>
        <dbReference type="ARBA" id="ARBA00006415"/>
    </source>
</evidence>
<feature type="domain" description="Cux N-terminal" evidence="14">
    <location>
        <begin position="28"/>
        <end position="97"/>
    </location>
</feature>
<keyword evidence="5 12" id="KW-0812">Transmembrane</keyword>
<comment type="caution">
    <text evidence="15">The sequence shown here is derived from an EMBL/GenBank/DDBJ whole genome shotgun (WGS) entry which is preliminary data.</text>
</comment>
<evidence type="ECO:0000256" key="1">
    <source>
        <dbReference type="ARBA" id="ARBA00004409"/>
    </source>
</evidence>
<name>A0A093UPR9_TALMA</name>
<evidence type="ECO:0000259" key="13">
    <source>
        <dbReference type="Pfam" id="PF08172"/>
    </source>
</evidence>
<evidence type="ECO:0000256" key="3">
    <source>
        <dbReference type="ARBA" id="ARBA00018691"/>
    </source>
</evidence>
<gene>
    <name evidence="15" type="ORF">GQ26_0460260</name>
</gene>
<dbReference type="Pfam" id="PF25398">
    <property type="entry name" value="CUX1_N"/>
    <property type="match status" value="2"/>
</dbReference>
<dbReference type="HOGENOM" id="CLU_016758_0_0_1"/>
<evidence type="ECO:0000256" key="8">
    <source>
        <dbReference type="ARBA" id="ARBA00023054"/>
    </source>
</evidence>
<dbReference type="AlphaFoldDB" id="A0A093UPR9"/>
<evidence type="ECO:0000256" key="4">
    <source>
        <dbReference type="ARBA" id="ARBA00022448"/>
    </source>
</evidence>
<sequence length="770" mass="85235">MDAFAVSENILPEQEKPDVNRNQSTNTEESNKFQRAIASWRGIDLTNTIPKLDATASEIVANQRDALVQRKDLAQKTKDFRKLDDASKLTEYKGLLKGKISQKFASTNIANNDIAYQTFIDLLTTHGKTSSSAFLQLYSPLSEAPDPYPLLEASVDSLVVSEDTVPKLTAEKEHLQKSVAKLTSQLETTEKRLEEESEARKKLEDSQESRIKEIESSWEAVLSEKSNNWEAKEKTLEEKIENQERLVKELKASLEVSQRLDRDEDVDSARNTATAAELEIVVSDLEKTSLRLAEVEARNEQMRLELAQAASHSQAEQRPIEDDPSYLRLQSENSALIRKLDAARFDRDTERHDWESKVRQFERINAKLSVEKDEFRSKLDKYADYEDIKRELEVIKSIEFSTGDDDESGNIPEELISTNGTAKSKDNSLEQLLMARNKKLGNELTVLRVSHRDLQSQIETLQEESSTTKAELEKSQQLCATLENDLLRMQKSTNVLPSAAISVAGTYTSRFPSSRRGGATSPTSSIISGFDQVAASANTMDAIRAGEAVGGGSGILPMIQAQRDRFKQKNAQLEEELSKTYATVKSLRSEVASLQKDNLNLYEKTRYVSTYSRNQGGGASTSASSYGNRPSAASVYASDETPSGVSLDKYQSAYEAQISPFAAFRGREATRAYKRMSLPERLVFSITRVVLANRTSRNIFAAYCFALHVFLFVMLYSMSAVEIEKHHIDNLANGAAAVAAGAGAGGGGGGGSAAAGKLHGDDWQQEGFST</sequence>
<feature type="region of interest" description="Disordered" evidence="11">
    <location>
        <begin position="401"/>
        <end position="422"/>
    </location>
</feature>
<keyword evidence="9 12" id="KW-0472">Membrane</keyword>
<dbReference type="PANTHER" id="PTHR14043:SF2">
    <property type="entry name" value="HOMEOBOX PROTEIN CUT"/>
    <property type="match status" value="1"/>
</dbReference>
<feature type="coiled-coil region" evidence="10">
    <location>
        <begin position="285"/>
        <end position="312"/>
    </location>
</feature>
<dbReference type="GO" id="GO:0006891">
    <property type="term" value="P:intra-Golgi vesicle-mediated transport"/>
    <property type="evidence" value="ECO:0007669"/>
    <property type="project" value="InterPro"/>
</dbReference>
<evidence type="ECO:0000313" key="15">
    <source>
        <dbReference type="EMBL" id="KFX42287.1"/>
    </source>
</evidence>
<dbReference type="EMBL" id="JPOX01000046">
    <property type="protein sequence ID" value="KFX42287.1"/>
    <property type="molecule type" value="Genomic_DNA"/>
</dbReference>
<keyword evidence="4" id="KW-0813">Transport</keyword>
<evidence type="ECO:0000256" key="5">
    <source>
        <dbReference type="ARBA" id="ARBA00022692"/>
    </source>
</evidence>
<protein>
    <recommendedName>
        <fullName evidence="3">Protein CASP</fullName>
    </recommendedName>
</protein>
<feature type="region of interest" description="Disordered" evidence="11">
    <location>
        <begin position="613"/>
        <end position="633"/>
    </location>
</feature>
<evidence type="ECO:0000256" key="7">
    <source>
        <dbReference type="ARBA" id="ARBA00023034"/>
    </source>
</evidence>
<dbReference type="InterPro" id="IPR012955">
    <property type="entry name" value="CASP_C"/>
</dbReference>
<feature type="region of interest" description="Disordered" evidence="11">
    <location>
        <begin position="746"/>
        <end position="770"/>
    </location>
</feature>
<evidence type="ECO:0000256" key="12">
    <source>
        <dbReference type="SAM" id="Phobius"/>
    </source>
</evidence>
<evidence type="ECO:0000256" key="9">
    <source>
        <dbReference type="ARBA" id="ARBA00023136"/>
    </source>
</evidence>
<reference evidence="15" key="1">
    <citation type="journal article" date="2014" name="PLoS Genet.">
        <title>Signature Gene Expression Reveals Novel Clues to the Molecular Mechanisms of Dimorphic Transition in Penicillium marneffei.</title>
        <authorList>
            <person name="Yang E."/>
            <person name="Wang G."/>
            <person name="Cai J."/>
            <person name="Woo P.C."/>
            <person name="Lau S.K."/>
            <person name="Yuen K.-Y."/>
            <person name="Chow W.-N."/>
            <person name="Lin X."/>
        </authorList>
    </citation>
    <scope>NUCLEOTIDE SEQUENCE [LARGE SCALE GENOMIC DNA]</scope>
    <source>
        <strain evidence="15">PM1</strain>
    </source>
</reference>
<keyword evidence="7" id="KW-0333">Golgi apparatus</keyword>
<dbReference type="GO" id="GO:0000139">
    <property type="term" value="C:Golgi membrane"/>
    <property type="evidence" value="ECO:0007669"/>
    <property type="project" value="UniProtKB-SubCell"/>
</dbReference>
<feature type="coiled-coil region" evidence="10">
    <location>
        <begin position="556"/>
        <end position="604"/>
    </location>
</feature>
<feature type="domain" description="CASP C-terminal" evidence="13">
    <location>
        <begin position="459"/>
        <end position="721"/>
    </location>
</feature>
<dbReference type="InterPro" id="IPR057476">
    <property type="entry name" value="Cux_N"/>
</dbReference>
<comment type="similarity">
    <text evidence="2">Belongs to the CASP family.</text>
</comment>
<organism evidence="15">
    <name type="scientific">Talaromyces marneffei PM1</name>
    <dbReference type="NCBI Taxonomy" id="1077442"/>
    <lineage>
        <taxon>Eukaryota</taxon>
        <taxon>Fungi</taxon>
        <taxon>Dikarya</taxon>
        <taxon>Ascomycota</taxon>
        <taxon>Pezizomycotina</taxon>
        <taxon>Eurotiomycetes</taxon>
        <taxon>Eurotiomycetidae</taxon>
        <taxon>Eurotiales</taxon>
        <taxon>Trichocomaceae</taxon>
        <taxon>Talaromyces</taxon>
        <taxon>Talaromyces sect. Talaromyces</taxon>
    </lineage>
</organism>
<feature type="coiled-coil region" evidence="10">
    <location>
        <begin position="444"/>
        <end position="492"/>
    </location>
</feature>
<evidence type="ECO:0000256" key="10">
    <source>
        <dbReference type="SAM" id="Coils"/>
    </source>
</evidence>
<feature type="coiled-coil region" evidence="10">
    <location>
        <begin position="165"/>
        <end position="260"/>
    </location>
</feature>
<dbReference type="PANTHER" id="PTHR14043">
    <property type="entry name" value="CCAAT DISPLACEMENT PROTEIN-RELATED"/>
    <property type="match status" value="1"/>
</dbReference>
<proteinExistence type="inferred from homology"/>
<evidence type="ECO:0000256" key="11">
    <source>
        <dbReference type="SAM" id="MobiDB-lite"/>
    </source>
</evidence>
<evidence type="ECO:0000256" key="6">
    <source>
        <dbReference type="ARBA" id="ARBA00022989"/>
    </source>
</evidence>
<keyword evidence="8 10" id="KW-0175">Coiled coil</keyword>
<keyword evidence="6 12" id="KW-1133">Transmembrane helix</keyword>
<evidence type="ECO:0000259" key="14">
    <source>
        <dbReference type="Pfam" id="PF25398"/>
    </source>
</evidence>
<dbReference type="Pfam" id="PF08172">
    <property type="entry name" value="CASP_C"/>
    <property type="match status" value="1"/>
</dbReference>
<comment type="subcellular location">
    <subcellularLocation>
        <location evidence="1">Golgi apparatus membrane</location>
        <topology evidence="1">Single-pass type IV membrane protein</topology>
    </subcellularLocation>
</comment>
<feature type="domain" description="Cux N-terminal" evidence="14">
    <location>
        <begin position="115"/>
        <end position="158"/>
    </location>
</feature>
<feature type="region of interest" description="Disordered" evidence="11">
    <location>
        <begin position="1"/>
        <end position="32"/>
    </location>
</feature>
<accession>A0A093UPR9</accession>